<reference evidence="1 2" key="1">
    <citation type="submission" date="2017-08" db="EMBL/GenBank/DDBJ databases">
        <title>Infants hospitalized years apart are colonized by the same room-sourced microbial strains.</title>
        <authorList>
            <person name="Brooks B."/>
            <person name="Olm M.R."/>
            <person name="Firek B.A."/>
            <person name="Baker R."/>
            <person name="Thomas B.C."/>
            <person name="Morowitz M.J."/>
            <person name="Banfield J.F."/>
        </authorList>
    </citation>
    <scope>NUCLEOTIDE SEQUENCE [LARGE SCALE GENOMIC DNA]</scope>
    <source>
        <strain evidence="1">S2_003_000_R2_14</strain>
    </source>
</reference>
<dbReference type="AlphaFoldDB" id="A0A2W5TRN2"/>
<organism evidence="1 2">
    <name type="scientific">Archangium gephyra</name>
    <dbReference type="NCBI Taxonomy" id="48"/>
    <lineage>
        <taxon>Bacteria</taxon>
        <taxon>Pseudomonadati</taxon>
        <taxon>Myxococcota</taxon>
        <taxon>Myxococcia</taxon>
        <taxon>Myxococcales</taxon>
        <taxon>Cystobacterineae</taxon>
        <taxon>Archangiaceae</taxon>
        <taxon>Archangium</taxon>
    </lineage>
</organism>
<accession>A0A2W5TRN2</accession>
<protein>
    <submittedName>
        <fullName evidence="1">Uncharacterized protein</fullName>
    </submittedName>
</protein>
<dbReference type="Proteomes" id="UP000249061">
    <property type="component" value="Unassembled WGS sequence"/>
</dbReference>
<gene>
    <name evidence="1" type="ORF">DI536_11790</name>
</gene>
<dbReference type="EMBL" id="QFQP01000008">
    <property type="protein sequence ID" value="PZR13995.1"/>
    <property type="molecule type" value="Genomic_DNA"/>
</dbReference>
<evidence type="ECO:0000313" key="1">
    <source>
        <dbReference type="EMBL" id="PZR13995.1"/>
    </source>
</evidence>
<name>A0A2W5TRN2_9BACT</name>
<evidence type="ECO:0000313" key="2">
    <source>
        <dbReference type="Proteomes" id="UP000249061"/>
    </source>
</evidence>
<sequence>MDLKTLKLATLLLTPERLDAFVTYQRTMLSELAQRSSGDWSGRYAFAHGKALAESKLDLVDYGKLKALVGDFCGRRSAYQQVKARIDAATEKDAPLLARAKTELPKLNDMSAFEARHGAEALALLRSREEELVKLHRELAHLEGGGHVHIS</sequence>
<comment type="caution">
    <text evidence="1">The sequence shown here is derived from an EMBL/GenBank/DDBJ whole genome shotgun (WGS) entry which is preliminary data.</text>
</comment>
<proteinExistence type="predicted"/>